<dbReference type="GO" id="GO:0005737">
    <property type="term" value="C:cytoplasm"/>
    <property type="evidence" value="ECO:0007669"/>
    <property type="project" value="TreeGrafter"/>
</dbReference>
<organism evidence="3 4">
    <name type="scientific">Phlebiopsis gigantea (strain 11061_1 CR5-6)</name>
    <name type="common">White-rot fungus</name>
    <name type="synonym">Peniophora gigantea</name>
    <dbReference type="NCBI Taxonomy" id="745531"/>
    <lineage>
        <taxon>Eukaryota</taxon>
        <taxon>Fungi</taxon>
        <taxon>Dikarya</taxon>
        <taxon>Basidiomycota</taxon>
        <taxon>Agaricomycotina</taxon>
        <taxon>Agaricomycetes</taxon>
        <taxon>Polyporales</taxon>
        <taxon>Phanerochaetaceae</taxon>
        <taxon>Phlebiopsis</taxon>
    </lineage>
</organism>
<dbReference type="EMBL" id="KN840464">
    <property type="protein sequence ID" value="KIP09591.1"/>
    <property type="molecule type" value="Genomic_DNA"/>
</dbReference>
<dbReference type="AlphaFoldDB" id="A0A0C3S2M1"/>
<protein>
    <recommendedName>
        <fullName evidence="5">PPP4R2-domain-containing protein</fullName>
    </recommendedName>
</protein>
<evidence type="ECO:0000313" key="4">
    <source>
        <dbReference type="Proteomes" id="UP000053257"/>
    </source>
</evidence>
<accession>A0A0C3S2M1</accession>
<feature type="region of interest" description="Disordered" evidence="2">
    <location>
        <begin position="69"/>
        <end position="94"/>
    </location>
</feature>
<evidence type="ECO:0000256" key="1">
    <source>
        <dbReference type="ARBA" id="ARBA00009207"/>
    </source>
</evidence>
<dbReference type="PANTHER" id="PTHR16487">
    <property type="entry name" value="PPP4R2-RELATED PROTEIN"/>
    <property type="match status" value="1"/>
</dbReference>
<keyword evidence="4" id="KW-1185">Reference proteome</keyword>
<evidence type="ECO:0000256" key="2">
    <source>
        <dbReference type="SAM" id="MobiDB-lite"/>
    </source>
</evidence>
<evidence type="ECO:0008006" key="5">
    <source>
        <dbReference type="Google" id="ProtNLM"/>
    </source>
</evidence>
<reference evidence="3 4" key="1">
    <citation type="journal article" date="2014" name="PLoS Genet.">
        <title>Analysis of the Phlebiopsis gigantea genome, transcriptome and secretome provides insight into its pioneer colonization strategies of wood.</title>
        <authorList>
            <person name="Hori C."/>
            <person name="Ishida T."/>
            <person name="Igarashi K."/>
            <person name="Samejima M."/>
            <person name="Suzuki H."/>
            <person name="Master E."/>
            <person name="Ferreira P."/>
            <person name="Ruiz-Duenas F.J."/>
            <person name="Held B."/>
            <person name="Canessa P."/>
            <person name="Larrondo L.F."/>
            <person name="Schmoll M."/>
            <person name="Druzhinina I.S."/>
            <person name="Kubicek C.P."/>
            <person name="Gaskell J.A."/>
            <person name="Kersten P."/>
            <person name="St John F."/>
            <person name="Glasner J."/>
            <person name="Sabat G."/>
            <person name="Splinter BonDurant S."/>
            <person name="Syed K."/>
            <person name="Yadav J."/>
            <person name="Mgbeahuruike A.C."/>
            <person name="Kovalchuk A."/>
            <person name="Asiegbu F.O."/>
            <person name="Lackner G."/>
            <person name="Hoffmeister D."/>
            <person name="Rencoret J."/>
            <person name="Gutierrez A."/>
            <person name="Sun H."/>
            <person name="Lindquist E."/>
            <person name="Barry K."/>
            <person name="Riley R."/>
            <person name="Grigoriev I.V."/>
            <person name="Henrissat B."/>
            <person name="Kues U."/>
            <person name="Berka R.M."/>
            <person name="Martinez A.T."/>
            <person name="Covert S.F."/>
            <person name="Blanchette R.A."/>
            <person name="Cullen D."/>
        </authorList>
    </citation>
    <scope>NUCLEOTIDE SEQUENCE [LARGE SCALE GENOMIC DNA]</scope>
    <source>
        <strain evidence="3 4">11061_1 CR5-6</strain>
    </source>
</reference>
<dbReference type="Pfam" id="PF09184">
    <property type="entry name" value="PPP4R2"/>
    <property type="match status" value="1"/>
</dbReference>
<gene>
    <name evidence="3" type="ORF">PHLGIDRAFT_102570</name>
</gene>
<dbReference type="GO" id="GO:0005634">
    <property type="term" value="C:nucleus"/>
    <property type="evidence" value="ECO:0007669"/>
    <property type="project" value="TreeGrafter"/>
</dbReference>
<dbReference type="PANTHER" id="PTHR16487:SF0">
    <property type="entry name" value="PROTEIN PHOSPHATASE 4 REGULATORY SUBUNIT 2-RELATED"/>
    <property type="match status" value="1"/>
</dbReference>
<dbReference type="STRING" id="745531.A0A0C3S2M1"/>
<dbReference type="InterPro" id="IPR015267">
    <property type="entry name" value="PPP4R2"/>
</dbReference>
<dbReference type="HOGENOM" id="CLU_056027_0_0_1"/>
<evidence type="ECO:0000313" key="3">
    <source>
        <dbReference type="EMBL" id="KIP09591.1"/>
    </source>
</evidence>
<feature type="region of interest" description="Disordered" evidence="2">
    <location>
        <begin position="242"/>
        <end position="264"/>
    </location>
</feature>
<name>A0A0C3S2M1_PHLG1</name>
<dbReference type="GO" id="GO:0019888">
    <property type="term" value="F:protein phosphatase regulator activity"/>
    <property type="evidence" value="ECO:0007669"/>
    <property type="project" value="InterPro"/>
</dbReference>
<feature type="compositionally biased region" description="Basic and acidic residues" evidence="2">
    <location>
        <begin position="280"/>
        <end position="289"/>
    </location>
</feature>
<feature type="region of interest" description="Disordered" evidence="2">
    <location>
        <begin position="279"/>
        <end position="320"/>
    </location>
</feature>
<comment type="similarity">
    <text evidence="1">Belongs to the PPP4R2 family.</text>
</comment>
<proteinExistence type="inferred from homology"/>
<dbReference type="Proteomes" id="UP000053257">
    <property type="component" value="Unassembled WGS sequence"/>
</dbReference>
<dbReference type="GO" id="GO:0030289">
    <property type="term" value="C:protein phosphatase 4 complex"/>
    <property type="evidence" value="ECO:0007669"/>
    <property type="project" value="InterPro"/>
</dbReference>
<dbReference type="OrthoDB" id="341898at2759"/>
<sequence length="320" mass="35055">MSVKVSFDWSPEYEGVLEKIASTDVVEDISWEKLRTIIKTKLDQNISLILSQSNDALSTVPLFTSPRALPSGGLRLPPFQSRPRDENNPNEAPKSILTATEAEEFKEVLYGELDEFEGVPFTIQRLCELCLYPQKHYKKIGKYLRAVEKTLLVTSTWDAFPALPPATSQITTVTTNFDSILLSSAPPTPMFSPIPFLHDDARRSKSRSPPPSPLVLPARATAATNPAIPLTSAENVEPPALGLVDELDDPSPGHLSDHPQPLSATTTVINPKTVASLAERFVRSTEDARASQGETSTDSSSTEKAEEMMVDDPEKENKAD</sequence>